<dbReference type="Pfam" id="PF07963">
    <property type="entry name" value="N_methyl"/>
    <property type="match status" value="1"/>
</dbReference>
<reference evidence="3" key="1">
    <citation type="submission" date="2017-09" db="EMBL/GenBank/DDBJ databases">
        <title>Depth-based differentiation of microbial function through sediment-hosted aquifers and enrichment of novel symbionts in the deep terrestrial subsurface.</title>
        <authorList>
            <person name="Probst A.J."/>
            <person name="Ladd B."/>
            <person name="Jarett J.K."/>
            <person name="Geller-Mcgrath D.E."/>
            <person name="Sieber C.M.K."/>
            <person name="Emerson J.B."/>
            <person name="Anantharaman K."/>
            <person name="Thomas B.C."/>
            <person name="Malmstrom R."/>
            <person name="Stieglmeier M."/>
            <person name="Klingl A."/>
            <person name="Woyke T."/>
            <person name="Ryan C.M."/>
            <person name="Banfield J.F."/>
        </authorList>
    </citation>
    <scope>NUCLEOTIDE SEQUENCE [LARGE SCALE GENOMIC DNA]</scope>
</reference>
<dbReference type="AlphaFoldDB" id="A0A2M7UE73"/>
<organism evidence="2 3">
    <name type="scientific">Candidatus Portnoybacteria bacterium CG_4_10_14_0_2_um_filter_43_36</name>
    <dbReference type="NCBI Taxonomy" id="1974798"/>
    <lineage>
        <taxon>Bacteria</taxon>
        <taxon>Candidatus Portnoyibacteriota</taxon>
    </lineage>
</organism>
<feature type="transmembrane region" description="Helical" evidence="1">
    <location>
        <begin position="12"/>
        <end position="36"/>
    </location>
</feature>
<proteinExistence type="predicted"/>
<keyword evidence="1" id="KW-0472">Membrane</keyword>
<dbReference type="EMBL" id="PFOH01000033">
    <property type="protein sequence ID" value="PIZ69523.1"/>
    <property type="molecule type" value="Genomic_DNA"/>
</dbReference>
<evidence type="ECO:0000256" key="1">
    <source>
        <dbReference type="SAM" id="Phobius"/>
    </source>
</evidence>
<dbReference type="InterPro" id="IPR012902">
    <property type="entry name" value="N_methyl_site"/>
</dbReference>
<dbReference type="Proteomes" id="UP000231688">
    <property type="component" value="Unassembled WGS sequence"/>
</dbReference>
<protein>
    <recommendedName>
        <fullName evidence="4">Type 4 fimbrial biogenesis protein PilX N-terminal domain-containing protein</fullName>
    </recommendedName>
</protein>
<accession>A0A2M7UE73</accession>
<evidence type="ECO:0000313" key="3">
    <source>
        <dbReference type="Proteomes" id="UP000231688"/>
    </source>
</evidence>
<keyword evidence="1" id="KW-0812">Transmembrane</keyword>
<name>A0A2M7UE73_9BACT</name>
<comment type="caution">
    <text evidence="2">The sequence shown here is derived from an EMBL/GenBank/DDBJ whole genome shotgun (WGS) entry which is preliminary data.</text>
</comment>
<evidence type="ECO:0008006" key="4">
    <source>
        <dbReference type="Google" id="ProtNLM"/>
    </source>
</evidence>
<keyword evidence="1" id="KW-1133">Transmembrane helix</keyword>
<sequence length="157" mass="17604">MGKRNQNGFSMIGVIVAMLITSVALVSILGLVTASLKAAETSKTKLIAAGLAQEAIEVVRDMRKAQVEWSNWYADIINGDYLVQYNSVSLLSFSDIPLKIDGNGLYQYAAGSDTNFYRKITLTKLSANEVKVLAEVKWQIKGDWHYLRAEDRLWNWK</sequence>
<gene>
    <name evidence="2" type="ORF">COY10_01310</name>
</gene>
<evidence type="ECO:0000313" key="2">
    <source>
        <dbReference type="EMBL" id="PIZ69523.1"/>
    </source>
</evidence>